<dbReference type="SMART" id="SM01100">
    <property type="entry name" value="CRAL_TRIO_N"/>
    <property type="match status" value="1"/>
</dbReference>
<evidence type="ECO:0000256" key="2">
    <source>
        <dbReference type="ARBA" id="ARBA00004395"/>
    </source>
</evidence>
<comment type="caution">
    <text evidence="7">The sequence shown here is derived from an EMBL/GenBank/DDBJ whole genome shotgun (WGS) entry which is preliminary data.</text>
</comment>
<evidence type="ECO:0000256" key="1">
    <source>
        <dbReference type="ARBA" id="ARBA00004202"/>
    </source>
</evidence>
<evidence type="ECO:0000256" key="3">
    <source>
        <dbReference type="ARBA" id="ARBA00022927"/>
    </source>
</evidence>
<proteinExistence type="inferred from homology"/>
<dbReference type="InterPro" id="IPR036865">
    <property type="entry name" value="CRAL-TRIO_dom_sf"/>
</dbReference>
<comment type="similarity">
    <text evidence="5">Belongs to the SFH family.</text>
</comment>
<dbReference type="PROSITE" id="PS50191">
    <property type="entry name" value="CRAL_TRIO"/>
    <property type="match status" value="1"/>
</dbReference>
<dbReference type="GO" id="GO:0000139">
    <property type="term" value="C:Golgi membrane"/>
    <property type="evidence" value="ECO:0007669"/>
    <property type="project" value="UniProtKB-SubCell"/>
</dbReference>
<dbReference type="GO" id="GO:0005886">
    <property type="term" value="C:plasma membrane"/>
    <property type="evidence" value="ECO:0007669"/>
    <property type="project" value="UniProtKB-SubCell"/>
</dbReference>
<dbReference type="Proteomes" id="UP000243975">
    <property type="component" value="Unassembled WGS sequence"/>
</dbReference>
<gene>
    <name evidence="7" type="ORF">Ccrd_010901</name>
</gene>
<evidence type="ECO:0000313" key="7">
    <source>
        <dbReference type="EMBL" id="KVI10693.1"/>
    </source>
</evidence>
<dbReference type="Pfam" id="PF03765">
    <property type="entry name" value="CRAL_TRIO_N"/>
    <property type="match status" value="1"/>
</dbReference>
<dbReference type="Gramene" id="KVI10693">
    <property type="protein sequence ID" value="KVI10693"/>
    <property type="gene ID" value="Ccrd_010901"/>
</dbReference>
<organism evidence="7 8">
    <name type="scientific">Cynara cardunculus var. scolymus</name>
    <name type="common">Globe artichoke</name>
    <name type="synonym">Cynara scolymus</name>
    <dbReference type="NCBI Taxonomy" id="59895"/>
    <lineage>
        <taxon>Eukaryota</taxon>
        <taxon>Viridiplantae</taxon>
        <taxon>Streptophyta</taxon>
        <taxon>Embryophyta</taxon>
        <taxon>Tracheophyta</taxon>
        <taxon>Spermatophyta</taxon>
        <taxon>Magnoliopsida</taxon>
        <taxon>eudicotyledons</taxon>
        <taxon>Gunneridae</taxon>
        <taxon>Pentapetalae</taxon>
        <taxon>asterids</taxon>
        <taxon>campanulids</taxon>
        <taxon>Asterales</taxon>
        <taxon>Asteraceae</taxon>
        <taxon>Carduoideae</taxon>
        <taxon>Cardueae</taxon>
        <taxon>Carduinae</taxon>
        <taxon>Cynara</taxon>
    </lineage>
</organism>
<evidence type="ECO:0000256" key="4">
    <source>
        <dbReference type="ARBA" id="ARBA00023034"/>
    </source>
</evidence>
<dbReference type="PANTHER" id="PTHR45657">
    <property type="entry name" value="CRAL-TRIO DOMAIN-CONTAINING PROTEIN YKL091C-RELATED"/>
    <property type="match status" value="1"/>
</dbReference>
<dbReference type="PANTHER" id="PTHR45657:SF70">
    <property type="entry name" value="CRAL-TRIO LIPID BINDING DOMAIN, CRAL_TRIO DOMAIN, CRAL_TRIO DOMAIN SUPERFAMILY"/>
    <property type="match status" value="1"/>
</dbReference>
<dbReference type="InterPro" id="IPR001251">
    <property type="entry name" value="CRAL-TRIO_dom"/>
</dbReference>
<dbReference type="EMBL" id="LEKV01001003">
    <property type="protein sequence ID" value="KVI10693.1"/>
    <property type="molecule type" value="Genomic_DNA"/>
</dbReference>
<dbReference type="SUPFAM" id="SSF46938">
    <property type="entry name" value="CRAL/TRIO N-terminal domain"/>
    <property type="match status" value="1"/>
</dbReference>
<dbReference type="OMA" id="CYEESTK"/>
<dbReference type="Gene3D" id="3.40.525.10">
    <property type="entry name" value="CRAL-TRIO lipid binding domain"/>
    <property type="match status" value="2"/>
</dbReference>
<dbReference type="InterPro" id="IPR051026">
    <property type="entry name" value="PI/PC_transfer"/>
</dbReference>
<dbReference type="AlphaFoldDB" id="A0A124SHV2"/>
<dbReference type="InterPro" id="IPR011074">
    <property type="entry name" value="CRAL/TRIO_N_dom"/>
</dbReference>
<feature type="domain" description="CRAL-TRIO" evidence="6">
    <location>
        <begin position="154"/>
        <end position="284"/>
    </location>
</feature>
<keyword evidence="3" id="KW-0813">Transport</keyword>
<dbReference type="Gene3D" id="1.10.8.20">
    <property type="entry name" value="N-terminal domain of phosphatidylinositol transfer protein sec14p"/>
    <property type="match status" value="1"/>
</dbReference>
<dbReference type="InterPro" id="IPR036273">
    <property type="entry name" value="CRAL/TRIO_N_dom_sf"/>
</dbReference>
<evidence type="ECO:0000259" key="6">
    <source>
        <dbReference type="PROSITE" id="PS50191"/>
    </source>
</evidence>
<keyword evidence="3" id="KW-0653">Protein transport</keyword>
<dbReference type="SMART" id="SM00516">
    <property type="entry name" value="SEC14"/>
    <property type="match status" value="1"/>
</dbReference>
<dbReference type="GO" id="GO:0015031">
    <property type="term" value="P:protein transport"/>
    <property type="evidence" value="ECO:0007669"/>
    <property type="project" value="UniProtKB-KW"/>
</dbReference>
<dbReference type="Pfam" id="PF00650">
    <property type="entry name" value="CRAL_TRIO"/>
    <property type="match status" value="1"/>
</dbReference>
<comment type="subcellular location">
    <subcellularLocation>
        <location evidence="1">Cell membrane</location>
        <topology evidence="1">Peripheral membrane protein</topology>
    </subcellularLocation>
    <subcellularLocation>
        <location evidence="2">Golgi apparatus membrane</location>
        <topology evidence="2">Peripheral membrane protein</topology>
    </subcellularLocation>
</comment>
<dbReference type="CDD" id="cd00170">
    <property type="entry name" value="SEC14"/>
    <property type="match status" value="1"/>
</dbReference>
<protein>
    <submittedName>
        <fullName evidence="7">CRAL-TRIO domain-containing protein</fullName>
    </submittedName>
</protein>
<sequence>MNLCSRQFNKGLKFDTAIYVTAIMTAATSVGLEKTDVENCEEKKAKLSFKRRAINASNKFRTSFGKKSRKNGKVTSVVVDEHDAEELKAVDAFRQALILEELLPAKHDDYHMMLRFLKARKFDIEKTKQMWADMIKWRKDYGTDTIMEDFDFKEKEDVVKHYPQGHHGVDKDGRPVYIEQLGKVDATKIMQATTLERYVKYHGLKSMNKSARELIQRLQNIDGNNYPETLCRMYIINAGSGFRLLWNTVKSFLDPKTTSKIHLLEMIDASELPEFLGGTCTCADKGGCMRSDKGPWQDPEIIKMVRNGQHKCSKNAIQEEKVVDRAKPKQKLAIPKNTDYHPIHNACKSSDGLGNQLLTGMMTLVMGVMTMVRMTHNMPKKLIDATLYSSSIHDDDNMVKRHPSPYKLKAPAVSPVEYLSMMKRLGDLEEKVIVLDNQPVEMSLEKENMLNMTLSRVEALEIELAATKKVLQTL</sequence>
<dbReference type="SUPFAM" id="SSF52087">
    <property type="entry name" value="CRAL/TRIO domain"/>
    <property type="match status" value="1"/>
</dbReference>
<keyword evidence="4" id="KW-0333">Golgi apparatus</keyword>
<accession>A0A124SHV2</accession>
<name>A0A124SHV2_CYNCS</name>
<evidence type="ECO:0000256" key="5">
    <source>
        <dbReference type="ARBA" id="ARBA00038020"/>
    </source>
</evidence>
<keyword evidence="8" id="KW-1185">Reference proteome</keyword>
<reference evidence="7 8" key="1">
    <citation type="journal article" date="2016" name="Sci. Rep.">
        <title>The genome sequence of the outbreeding globe artichoke constructed de novo incorporating a phase-aware low-pass sequencing strategy of F1 progeny.</title>
        <authorList>
            <person name="Scaglione D."/>
            <person name="Reyes-Chin-Wo S."/>
            <person name="Acquadro A."/>
            <person name="Froenicke L."/>
            <person name="Portis E."/>
            <person name="Beitel C."/>
            <person name="Tirone M."/>
            <person name="Mauro R."/>
            <person name="Lo Monaco A."/>
            <person name="Mauromicale G."/>
            <person name="Faccioli P."/>
            <person name="Cattivelli L."/>
            <person name="Rieseberg L."/>
            <person name="Michelmore R."/>
            <person name="Lanteri S."/>
        </authorList>
    </citation>
    <scope>NUCLEOTIDE SEQUENCE [LARGE SCALE GENOMIC DNA]</scope>
    <source>
        <strain evidence="7">2C</strain>
    </source>
</reference>
<evidence type="ECO:0000313" key="8">
    <source>
        <dbReference type="Proteomes" id="UP000243975"/>
    </source>
</evidence>